<comment type="caution">
    <text evidence="7">The sequence shown here is derived from an EMBL/GenBank/DDBJ whole genome shotgun (WGS) entry which is preliminary data.</text>
</comment>
<evidence type="ECO:0000256" key="4">
    <source>
        <dbReference type="ARBA" id="ARBA00022679"/>
    </source>
</evidence>
<accession>A0A9D1JWJ6</accession>
<dbReference type="SUPFAM" id="SSF53335">
    <property type="entry name" value="S-adenosyl-L-methionine-dependent methyltransferases"/>
    <property type="match status" value="1"/>
</dbReference>
<proteinExistence type="inferred from homology"/>
<reference evidence="7" key="2">
    <citation type="journal article" date="2021" name="PeerJ">
        <title>Extensive microbial diversity within the chicken gut microbiome revealed by metagenomics and culture.</title>
        <authorList>
            <person name="Gilroy R."/>
            <person name="Ravi A."/>
            <person name="Getino M."/>
            <person name="Pursley I."/>
            <person name="Horton D.L."/>
            <person name="Alikhan N.F."/>
            <person name="Baker D."/>
            <person name="Gharbi K."/>
            <person name="Hall N."/>
            <person name="Watson M."/>
            <person name="Adriaenssens E.M."/>
            <person name="Foster-Nyarko E."/>
            <person name="Jarju S."/>
            <person name="Secka A."/>
            <person name="Antonio M."/>
            <person name="Oren A."/>
            <person name="Chaudhuri R.R."/>
            <person name="La Ragione R."/>
            <person name="Hildebrand F."/>
            <person name="Pallen M.J."/>
        </authorList>
    </citation>
    <scope>NUCLEOTIDE SEQUENCE</scope>
    <source>
        <strain evidence="7">ChiGjej3B3-5194</strain>
    </source>
</reference>
<dbReference type="GO" id="GO:0005737">
    <property type="term" value="C:cytoplasm"/>
    <property type="evidence" value="ECO:0007669"/>
    <property type="project" value="UniProtKB-SubCell"/>
</dbReference>
<dbReference type="PANTHER" id="PTHR11265">
    <property type="entry name" value="S-ADENOSYL-METHYLTRANSFERASE MRAW"/>
    <property type="match status" value="1"/>
</dbReference>
<keyword evidence="6" id="KW-0963">Cytoplasm</keyword>
<dbReference type="Proteomes" id="UP000886742">
    <property type="component" value="Unassembled WGS sequence"/>
</dbReference>
<keyword evidence="4 6" id="KW-0808">Transferase</keyword>
<keyword evidence="5 6" id="KW-0949">S-adenosyl-L-methionine</keyword>
<sequence>MKHIPVLLDAVIDALGDIDGRTIIDATFGAGGYSRAFLMRGARVIAFDRDPNVAADAESLGAEFAGRFEFVPRPFSDIAEMTGTYDAIVFDLGISSMQIDVAARGFSFRGDGPLDMRMSGVGASAADLIRDLSAGELAQILRDYGDVKKSSILARAIKDAAPKTTFELKNLIHNPRDVAPVFQALRIAVNDEMGELTRALTAVPERLVVGGKCVCVTFHSIEDRIVKNTFRDWTTPAGDPRLPTVAPARFAPIHTATPDATELENNSRARSAHMRGVIKSY</sequence>
<evidence type="ECO:0000313" key="7">
    <source>
        <dbReference type="EMBL" id="HIS71018.1"/>
    </source>
</evidence>
<dbReference type="SUPFAM" id="SSF81799">
    <property type="entry name" value="Putative methyltransferase TM0872, insert domain"/>
    <property type="match status" value="1"/>
</dbReference>
<feature type="binding site" evidence="6">
    <location>
        <position position="75"/>
    </location>
    <ligand>
        <name>S-adenosyl-L-methionine</name>
        <dbReference type="ChEBI" id="CHEBI:59789"/>
    </ligand>
</feature>
<comment type="similarity">
    <text evidence="1 6">Belongs to the methyltransferase superfamily. RsmH family.</text>
</comment>
<evidence type="ECO:0000313" key="8">
    <source>
        <dbReference type="Proteomes" id="UP000886742"/>
    </source>
</evidence>
<name>A0A9D1JWJ6_9PROT</name>
<evidence type="ECO:0000256" key="1">
    <source>
        <dbReference type="ARBA" id="ARBA00010396"/>
    </source>
</evidence>
<dbReference type="EMBL" id="DVJI01000012">
    <property type="protein sequence ID" value="HIS71018.1"/>
    <property type="molecule type" value="Genomic_DNA"/>
</dbReference>
<protein>
    <recommendedName>
        <fullName evidence="6">Ribosomal RNA small subunit methyltransferase H</fullName>
        <ecNumber evidence="6">2.1.1.199</ecNumber>
    </recommendedName>
    <alternativeName>
        <fullName evidence="6">16S rRNA m(4)C1402 methyltransferase</fullName>
    </alternativeName>
    <alternativeName>
        <fullName evidence="6">rRNA (cytosine-N(4)-)-methyltransferase RsmH</fullName>
    </alternativeName>
</protein>
<dbReference type="InterPro" id="IPR023397">
    <property type="entry name" value="SAM-dep_MeTrfase_MraW_recog"/>
</dbReference>
<comment type="function">
    <text evidence="6">Specifically methylates the N4 position of cytidine in position 1402 (C1402) of 16S rRNA.</text>
</comment>
<evidence type="ECO:0000256" key="2">
    <source>
        <dbReference type="ARBA" id="ARBA00022552"/>
    </source>
</evidence>
<dbReference type="GO" id="GO:0071424">
    <property type="term" value="F:rRNA (cytosine-N4-)-methyltransferase activity"/>
    <property type="evidence" value="ECO:0007669"/>
    <property type="project" value="UniProtKB-UniRule"/>
</dbReference>
<dbReference type="Pfam" id="PF01795">
    <property type="entry name" value="Methyltransf_5"/>
    <property type="match status" value="1"/>
</dbReference>
<keyword evidence="3 6" id="KW-0489">Methyltransferase</keyword>
<feature type="binding site" evidence="6">
    <location>
        <position position="48"/>
    </location>
    <ligand>
        <name>S-adenosyl-L-methionine</name>
        <dbReference type="ChEBI" id="CHEBI:59789"/>
    </ligand>
</feature>
<organism evidence="7 8">
    <name type="scientific">Candidatus Enterousia intestinigallinarum</name>
    <dbReference type="NCBI Taxonomy" id="2840790"/>
    <lineage>
        <taxon>Bacteria</taxon>
        <taxon>Pseudomonadati</taxon>
        <taxon>Pseudomonadota</taxon>
        <taxon>Alphaproteobacteria</taxon>
        <taxon>Candidatus Enterousia</taxon>
    </lineage>
</organism>
<comment type="subcellular location">
    <subcellularLocation>
        <location evidence="6">Cytoplasm</location>
    </subcellularLocation>
</comment>
<dbReference type="GO" id="GO:0070475">
    <property type="term" value="P:rRNA base methylation"/>
    <property type="evidence" value="ECO:0007669"/>
    <property type="project" value="UniProtKB-UniRule"/>
</dbReference>
<feature type="binding site" evidence="6">
    <location>
        <position position="98"/>
    </location>
    <ligand>
        <name>S-adenosyl-L-methionine</name>
        <dbReference type="ChEBI" id="CHEBI:59789"/>
    </ligand>
</feature>
<dbReference type="Gene3D" id="1.10.150.170">
    <property type="entry name" value="Putative methyltransferase TM0872, insert domain"/>
    <property type="match status" value="1"/>
</dbReference>
<dbReference type="InterPro" id="IPR029063">
    <property type="entry name" value="SAM-dependent_MTases_sf"/>
</dbReference>
<dbReference type="PANTHER" id="PTHR11265:SF0">
    <property type="entry name" value="12S RRNA N4-METHYLCYTIDINE METHYLTRANSFERASE"/>
    <property type="match status" value="1"/>
</dbReference>
<dbReference type="InterPro" id="IPR002903">
    <property type="entry name" value="RsmH"/>
</dbReference>
<dbReference type="Gene3D" id="3.40.50.150">
    <property type="entry name" value="Vaccinia Virus protein VP39"/>
    <property type="match status" value="1"/>
</dbReference>
<dbReference type="NCBIfam" id="TIGR00006">
    <property type="entry name" value="16S rRNA (cytosine(1402)-N(4))-methyltransferase RsmH"/>
    <property type="match status" value="1"/>
</dbReference>
<feature type="binding site" evidence="6">
    <location>
        <position position="91"/>
    </location>
    <ligand>
        <name>S-adenosyl-L-methionine</name>
        <dbReference type="ChEBI" id="CHEBI:59789"/>
    </ligand>
</feature>
<dbReference type="PIRSF" id="PIRSF004486">
    <property type="entry name" value="MraW"/>
    <property type="match status" value="1"/>
</dbReference>
<evidence type="ECO:0000256" key="3">
    <source>
        <dbReference type="ARBA" id="ARBA00022603"/>
    </source>
</evidence>
<evidence type="ECO:0000256" key="5">
    <source>
        <dbReference type="ARBA" id="ARBA00022691"/>
    </source>
</evidence>
<gene>
    <name evidence="6 7" type="primary">rsmH</name>
    <name evidence="7" type="ORF">IAD02_03470</name>
</gene>
<dbReference type="CDD" id="cd02440">
    <property type="entry name" value="AdoMet_MTases"/>
    <property type="match status" value="1"/>
</dbReference>
<reference evidence="7" key="1">
    <citation type="submission" date="2020-10" db="EMBL/GenBank/DDBJ databases">
        <authorList>
            <person name="Gilroy R."/>
        </authorList>
    </citation>
    <scope>NUCLEOTIDE SEQUENCE</scope>
    <source>
        <strain evidence="7">ChiGjej3B3-5194</strain>
    </source>
</reference>
<feature type="binding site" evidence="6">
    <location>
        <begin position="31"/>
        <end position="33"/>
    </location>
    <ligand>
        <name>S-adenosyl-L-methionine</name>
        <dbReference type="ChEBI" id="CHEBI:59789"/>
    </ligand>
</feature>
<dbReference type="AlphaFoldDB" id="A0A9D1JWJ6"/>
<keyword evidence="2 6" id="KW-0698">rRNA processing</keyword>
<dbReference type="HAMAP" id="MF_01007">
    <property type="entry name" value="16SrRNA_methyltr_H"/>
    <property type="match status" value="1"/>
</dbReference>
<evidence type="ECO:0000256" key="6">
    <source>
        <dbReference type="HAMAP-Rule" id="MF_01007"/>
    </source>
</evidence>
<comment type="catalytic activity">
    <reaction evidence="6">
        <text>cytidine(1402) in 16S rRNA + S-adenosyl-L-methionine = N(4)-methylcytidine(1402) in 16S rRNA + S-adenosyl-L-homocysteine + H(+)</text>
        <dbReference type="Rhea" id="RHEA:42928"/>
        <dbReference type="Rhea" id="RHEA-COMP:10286"/>
        <dbReference type="Rhea" id="RHEA-COMP:10287"/>
        <dbReference type="ChEBI" id="CHEBI:15378"/>
        <dbReference type="ChEBI" id="CHEBI:57856"/>
        <dbReference type="ChEBI" id="CHEBI:59789"/>
        <dbReference type="ChEBI" id="CHEBI:74506"/>
        <dbReference type="ChEBI" id="CHEBI:82748"/>
        <dbReference type="EC" id="2.1.1.199"/>
    </reaction>
</comment>
<dbReference type="EC" id="2.1.1.199" evidence="6"/>